<comment type="subcellular location">
    <subcellularLocation>
        <location evidence="1">Nucleus</location>
    </subcellularLocation>
</comment>
<reference evidence="8" key="2">
    <citation type="submission" date="2023-05" db="EMBL/GenBank/DDBJ databases">
        <authorList>
            <consortium name="Lawrence Berkeley National Laboratory"/>
            <person name="Steindorff A."/>
            <person name="Hensen N."/>
            <person name="Bonometti L."/>
            <person name="Westerberg I."/>
            <person name="Brannstrom I.O."/>
            <person name="Guillou S."/>
            <person name="Cros-Aarteil S."/>
            <person name="Calhoun S."/>
            <person name="Haridas S."/>
            <person name="Kuo A."/>
            <person name="Mondo S."/>
            <person name="Pangilinan J."/>
            <person name="Riley R."/>
            <person name="Labutti K."/>
            <person name="Andreopoulos B."/>
            <person name="Lipzen A."/>
            <person name="Chen C."/>
            <person name="Yanf M."/>
            <person name="Daum C."/>
            <person name="Ng V."/>
            <person name="Clum A."/>
            <person name="Ohm R."/>
            <person name="Martin F."/>
            <person name="Silar P."/>
            <person name="Natvig D."/>
            <person name="Lalanne C."/>
            <person name="Gautier V."/>
            <person name="Ament-Velasquez S.L."/>
            <person name="Kruys A."/>
            <person name="Hutchinson M.I."/>
            <person name="Powell A.J."/>
            <person name="Barry K."/>
            <person name="Miller A.N."/>
            <person name="Grigoriev I.V."/>
            <person name="Debuchy R."/>
            <person name="Gladieux P."/>
            <person name="Thoren M.H."/>
            <person name="Johannesson H."/>
        </authorList>
    </citation>
    <scope>NUCLEOTIDE SEQUENCE</scope>
    <source>
        <strain evidence="8">PSN243</strain>
    </source>
</reference>
<feature type="domain" description="DNA-directed RNA polymerase RBP11-like dimerisation" evidence="7">
    <location>
        <begin position="77"/>
        <end position="151"/>
    </location>
</feature>
<evidence type="ECO:0000313" key="8">
    <source>
        <dbReference type="EMBL" id="KAK4448528.1"/>
    </source>
</evidence>
<dbReference type="InterPro" id="IPR022905">
    <property type="entry name" value="Rpo11-like"/>
</dbReference>
<dbReference type="Gene3D" id="3.30.1360.10">
    <property type="entry name" value="RNA polymerase, RBP11-like subunit"/>
    <property type="match status" value="1"/>
</dbReference>
<evidence type="ECO:0000259" key="7">
    <source>
        <dbReference type="Pfam" id="PF13656"/>
    </source>
</evidence>
<evidence type="ECO:0000256" key="6">
    <source>
        <dbReference type="SAM" id="MobiDB-lite"/>
    </source>
</evidence>
<dbReference type="PROSITE" id="PS01154">
    <property type="entry name" value="RNA_POL_L_13KD"/>
    <property type="match status" value="1"/>
</dbReference>
<dbReference type="Pfam" id="PF13656">
    <property type="entry name" value="RNA_pol_L_2"/>
    <property type="match status" value="1"/>
</dbReference>
<dbReference type="GO" id="GO:0055029">
    <property type="term" value="C:nuclear DNA-directed RNA polymerase complex"/>
    <property type="evidence" value="ECO:0007669"/>
    <property type="project" value="UniProtKB-ARBA"/>
</dbReference>
<keyword evidence="4" id="KW-0539">Nucleus</keyword>
<evidence type="ECO:0000256" key="5">
    <source>
        <dbReference type="ARBA" id="ARBA00025751"/>
    </source>
</evidence>
<dbReference type="GO" id="GO:0005666">
    <property type="term" value="C:RNA polymerase III complex"/>
    <property type="evidence" value="ECO:0007669"/>
    <property type="project" value="TreeGrafter"/>
</dbReference>
<dbReference type="InterPro" id="IPR036603">
    <property type="entry name" value="RBP11-like"/>
</dbReference>
<dbReference type="GO" id="GO:0006383">
    <property type="term" value="P:transcription by RNA polymerase III"/>
    <property type="evidence" value="ECO:0007669"/>
    <property type="project" value="TreeGrafter"/>
</dbReference>
<dbReference type="GO" id="GO:0003677">
    <property type="term" value="F:DNA binding"/>
    <property type="evidence" value="ECO:0007669"/>
    <property type="project" value="InterPro"/>
</dbReference>
<dbReference type="PANTHER" id="PTHR13946">
    <property type="entry name" value="DNA-DIRECTED RNA POLYMERASE I,II,III"/>
    <property type="match status" value="1"/>
</dbReference>
<gene>
    <name evidence="8" type="ORF">QBC34DRAFT_406848</name>
</gene>
<reference evidence="8" key="1">
    <citation type="journal article" date="2023" name="Mol. Phylogenet. Evol.">
        <title>Genome-scale phylogeny and comparative genomics of the fungal order Sordariales.</title>
        <authorList>
            <person name="Hensen N."/>
            <person name="Bonometti L."/>
            <person name="Westerberg I."/>
            <person name="Brannstrom I.O."/>
            <person name="Guillou S."/>
            <person name="Cros-Aarteil S."/>
            <person name="Calhoun S."/>
            <person name="Haridas S."/>
            <person name="Kuo A."/>
            <person name="Mondo S."/>
            <person name="Pangilinan J."/>
            <person name="Riley R."/>
            <person name="LaButti K."/>
            <person name="Andreopoulos B."/>
            <person name="Lipzen A."/>
            <person name="Chen C."/>
            <person name="Yan M."/>
            <person name="Daum C."/>
            <person name="Ng V."/>
            <person name="Clum A."/>
            <person name="Steindorff A."/>
            <person name="Ohm R.A."/>
            <person name="Martin F."/>
            <person name="Silar P."/>
            <person name="Natvig D.O."/>
            <person name="Lalanne C."/>
            <person name="Gautier V."/>
            <person name="Ament-Velasquez S.L."/>
            <person name="Kruys A."/>
            <person name="Hutchinson M.I."/>
            <person name="Powell A.J."/>
            <person name="Barry K."/>
            <person name="Miller A.N."/>
            <person name="Grigoriev I.V."/>
            <person name="Debuchy R."/>
            <person name="Gladieux P."/>
            <person name="Hiltunen Thoren M."/>
            <person name="Johannesson H."/>
        </authorList>
    </citation>
    <scope>NUCLEOTIDE SEQUENCE</scope>
    <source>
        <strain evidence="8">PSN243</strain>
    </source>
</reference>
<dbReference type="AlphaFoldDB" id="A0AAV9GMJ6"/>
<dbReference type="Proteomes" id="UP001321760">
    <property type="component" value="Unassembled WGS sequence"/>
</dbReference>
<dbReference type="GO" id="GO:0005736">
    <property type="term" value="C:RNA polymerase I complex"/>
    <property type="evidence" value="ECO:0007669"/>
    <property type="project" value="TreeGrafter"/>
</dbReference>
<dbReference type="GO" id="GO:0006362">
    <property type="term" value="P:transcription elongation by RNA polymerase I"/>
    <property type="evidence" value="ECO:0007669"/>
    <property type="project" value="TreeGrafter"/>
</dbReference>
<evidence type="ECO:0000256" key="4">
    <source>
        <dbReference type="ARBA" id="ARBA00023242"/>
    </source>
</evidence>
<dbReference type="SUPFAM" id="SSF55257">
    <property type="entry name" value="RBP11-like subunits of RNA polymerase"/>
    <property type="match status" value="1"/>
</dbReference>
<dbReference type="InterPro" id="IPR009025">
    <property type="entry name" value="RBP11-like_dimer"/>
</dbReference>
<comment type="similarity">
    <text evidence="5">Belongs to the archaeal Rpo11/eukaryotic RPB11/RPC19 RNA polymerase subunit family.</text>
</comment>
<dbReference type="InterPro" id="IPR008193">
    <property type="entry name" value="RNA_pol_Rpb11_13-16kDa_CS"/>
</dbReference>
<dbReference type="HAMAP" id="MF_00261">
    <property type="entry name" value="RNApol_arch_Rpo11"/>
    <property type="match status" value="1"/>
</dbReference>
<keyword evidence="3" id="KW-0804">Transcription</keyword>
<evidence type="ECO:0000313" key="9">
    <source>
        <dbReference type="Proteomes" id="UP001321760"/>
    </source>
</evidence>
<dbReference type="EMBL" id="MU865942">
    <property type="protein sequence ID" value="KAK4448528.1"/>
    <property type="molecule type" value="Genomic_DNA"/>
</dbReference>
<evidence type="ECO:0000256" key="3">
    <source>
        <dbReference type="ARBA" id="ARBA00023163"/>
    </source>
</evidence>
<protein>
    <recommendedName>
        <fullName evidence="7">DNA-directed RNA polymerase RBP11-like dimerisation domain-containing protein</fullName>
    </recommendedName>
</protein>
<comment type="caution">
    <text evidence="8">The sequence shown here is derived from an EMBL/GenBank/DDBJ whole genome shotgun (WGS) entry which is preliminary data.</text>
</comment>
<sequence>MAPRSKAKQDASQSAGEDDVVMHEPPTSHQPEVDDTDASKAEVGGEEAVAEDVEDEDEEEEEPQRVKLLPGSTPSAASFEFLNEGHTLANALRYVIMKNPDVELCAYAIPHPSEPKMNVRVQIWPGCPTTAIEALQKGLKDLQDLCDVVTDKFLEARKDFNEKMSS</sequence>
<accession>A0AAV9GMJ6</accession>
<evidence type="ECO:0000256" key="1">
    <source>
        <dbReference type="ARBA" id="ARBA00004123"/>
    </source>
</evidence>
<name>A0AAV9GMJ6_9PEZI</name>
<feature type="region of interest" description="Disordered" evidence="6">
    <location>
        <begin position="1"/>
        <end position="72"/>
    </location>
</feature>
<dbReference type="InterPro" id="IPR033898">
    <property type="entry name" value="RNAP_AC19"/>
</dbReference>
<dbReference type="PANTHER" id="PTHR13946:SF28">
    <property type="entry name" value="DNA-DIRECTED RNA POLYMERASES I AND III SUBUNIT RPAC2"/>
    <property type="match status" value="1"/>
</dbReference>
<evidence type="ECO:0000256" key="2">
    <source>
        <dbReference type="ARBA" id="ARBA00022478"/>
    </source>
</evidence>
<dbReference type="GO" id="GO:0003899">
    <property type="term" value="F:DNA-directed RNA polymerase activity"/>
    <property type="evidence" value="ECO:0007669"/>
    <property type="project" value="InterPro"/>
</dbReference>
<feature type="compositionally biased region" description="Acidic residues" evidence="6">
    <location>
        <begin position="44"/>
        <end position="62"/>
    </location>
</feature>
<dbReference type="GO" id="GO:0046983">
    <property type="term" value="F:protein dimerization activity"/>
    <property type="evidence" value="ECO:0007669"/>
    <property type="project" value="InterPro"/>
</dbReference>
<proteinExistence type="inferred from homology"/>
<keyword evidence="9" id="KW-1185">Reference proteome</keyword>
<organism evidence="8 9">
    <name type="scientific">Podospora aff. communis PSN243</name>
    <dbReference type="NCBI Taxonomy" id="3040156"/>
    <lineage>
        <taxon>Eukaryota</taxon>
        <taxon>Fungi</taxon>
        <taxon>Dikarya</taxon>
        <taxon>Ascomycota</taxon>
        <taxon>Pezizomycotina</taxon>
        <taxon>Sordariomycetes</taxon>
        <taxon>Sordariomycetidae</taxon>
        <taxon>Sordariales</taxon>
        <taxon>Podosporaceae</taxon>
        <taxon>Podospora</taxon>
    </lineage>
</organism>
<keyword evidence="2" id="KW-0240">DNA-directed RNA polymerase</keyword>
<dbReference type="CDD" id="cd07029">
    <property type="entry name" value="RNAP_I_III_AC19"/>
    <property type="match status" value="1"/>
</dbReference>